<dbReference type="AlphaFoldDB" id="A0A368UAW2"/>
<accession>A0A368UAW2</accession>
<keyword evidence="2" id="KW-1185">Reference proteome</keyword>
<proteinExistence type="predicted"/>
<organism evidence="1 2">
    <name type="scientific">Vreelandella rituensis</name>
    <dbReference type="NCBI Taxonomy" id="2282306"/>
    <lineage>
        <taxon>Bacteria</taxon>
        <taxon>Pseudomonadati</taxon>
        <taxon>Pseudomonadota</taxon>
        <taxon>Gammaproteobacteria</taxon>
        <taxon>Oceanospirillales</taxon>
        <taxon>Halomonadaceae</taxon>
        <taxon>Vreelandella</taxon>
    </lineage>
</organism>
<sequence length="90" mass="10069">MLVSEPLFCELAPILPNLPATKHQQTLATLVAFLLRRFFLLPPCGNDDLPVKIRYTTTKLQLRLTHIAKMATKSIHVVVSIVFSSHMSNA</sequence>
<gene>
    <name evidence="1" type="ORF">DU506_01800</name>
</gene>
<reference evidence="1 2" key="1">
    <citation type="submission" date="2018-07" db="EMBL/GenBank/DDBJ databases">
        <title>Halomonas rutogse sp. nov., isolated from Lake TangqianCo on Tibetan Plateau.</title>
        <authorList>
            <person name="Lu H."/>
            <person name="Xing P."/>
            <person name="Wu Q."/>
        </authorList>
    </citation>
    <scope>NUCLEOTIDE SEQUENCE [LARGE SCALE GENOMIC DNA]</scope>
    <source>
        <strain evidence="1 2">TQ8S</strain>
    </source>
</reference>
<name>A0A368UAW2_9GAMM</name>
<comment type="caution">
    <text evidence="1">The sequence shown here is derived from an EMBL/GenBank/DDBJ whole genome shotgun (WGS) entry which is preliminary data.</text>
</comment>
<evidence type="ECO:0000313" key="2">
    <source>
        <dbReference type="Proteomes" id="UP000253204"/>
    </source>
</evidence>
<protein>
    <submittedName>
        <fullName evidence="1">Uncharacterized protein</fullName>
    </submittedName>
</protein>
<evidence type="ECO:0000313" key="1">
    <source>
        <dbReference type="EMBL" id="RCV93382.1"/>
    </source>
</evidence>
<dbReference type="EMBL" id="QPIJ01000002">
    <property type="protein sequence ID" value="RCV93382.1"/>
    <property type="molecule type" value="Genomic_DNA"/>
</dbReference>
<dbReference type="Proteomes" id="UP000253204">
    <property type="component" value="Unassembled WGS sequence"/>
</dbReference>